<feature type="compositionally biased region" description="Low complexity" evidence="1">
    <location>
        <begin position="86"/>
        <end position="99"/>
    </location>
</feature>
<evidence type="ECO:0000313" key="2">
    <source>
        <dbReference type="Proteomes" id="UP000694843"/>
    </source>
</evidence>
<evidence type="ECO:0000256" key="1">
    <source>
        <dbReference type="SAM" id="MobiDB-lite"/>
    </source>
</evidence>
<feature type="region of interest" description="Disordered" evidence="1">
    <location>
        <begin position="739"/>
        <end position="758"/>
    </location>
</feature>
<feature type="region of interest" description="Disordered" evidence="1">
    <location>
        <begin position="667"/>
        <end position="688"/>
    </location>
</feature>
<dbReference type="Proteomes" id="UP000694843">
    <property type="component" value="Unplaced"/>
</dbReference>
<dbReference type="RefSeq" id="XP_018027929.1">
    <property type="nucleotide sequence ID" value="XM_018172440.2"/>
</dbReference>
<feature type="region of interest" description="Disordered" evidence="1">
    <location>
        <begin position="1"/>
        <end position="121"/>
    </location>
</feature>
<dbReference type="AlphaFoldDB" id="A0A8B7PP03"/>
<reference evidence="3" key="1">
    <citation type="submission" date="2025-08" db="UniProtKB">
        <authorList>
            <consortium name="RefSeq"/>
        </authorList>
    </citation>
    <scope>IDENTIFICATION</scope>
    <source>
        <tissue evidence="3">Whole organism</tissue>
    </source>
</reference>
<keyword evidence="2" id="KW-1185">Reference proteome</keyword>
<organism evidence="2 3">
    <name type="scientific">Hyalella azteca</name>
    <name type="common">Amphipod</name>
    <dbReference type="NCBI Taxonomy" id="294128"/>
    <lineage>
        <taxon>Eukaryota</taxon>
        <taxon>Metazoa</taxon>
        <taxon>Ecdysozoa</taxon>
        <taxon>Arthropoda</taxon>
        <taxon>Crustacea</taxon>
        <taxon>Multicrustacea</taxon>
        <taxon>Malacostraca</taxon>
        <taxon>Eumalacostraca</taxon>
        <taxon>Peracarida</taxon>
        <taxon>Amphipoda</taxon>
        <taxon>Senticaudata</taxon>
        <taxon>Talitrida</taxon>
        <taxon>Talitroidea</taxon>
        <taxon>Hyalellidae</taxon>
        <taxon>Hyalella</taxon>
    </lineage>
</organism>
<feature type="compositionally biased region" description="Basic residues" evidence="1">
    <location>
        <begin position="211"/>
        <end position="221"/>
    </location>
</feature>
<protein>
    <submittedName>
        <fullName evidence="3">Chitinase-like protein PB1E7.04c</fullName>
    </submittedName>
</protein>
<evidence type="ECO:0000313" key="3">
    <source>
        <dbReference type="RefSeq" id="XP_018027929.1"/>
    </source>
</evidence>
<dbReference type="GeneID" id="108683155"/>
<feature type="compositionally biased region" description="Basic residues" evidence="1">
    <location>
        <begin position="744"/>
        <end position="753"/>
    </location>
</feature>
<name>A0A8B7PP03_HYAAZ</name>
<accession>A0A8B7PP03</accession>
<sequence>MAKKQSKSVSTLKTQKNEATQSKLPSRTCKANAAIPVVATKQDKPVTKISKKSVIKEGPKTPKAKPLPNNVPDSNKSNERVKKTGKLSSTPSSSKVLSKIAKKTPKQSSTASKNANVSMKTPLLSKRTTAIKAIKTNDYSILGGRKASMEKKIGQNAKKYKKNIDKTVEVSQISEESEILGPVSTPAAPVSVSGDNIKTANILLQPAAKAGRGKPRGKKIPAGKTSATTRVTRTQQISQSNSTLSQDLQVNESISSGKNTVQAGRHIEVNSVKPLKRKTSNASEITSPSKKVLKITCESVANSNEMKDSGVAVITGEITPTSMSVSDSLFQDSCPPEPSSNALSKVGRASIFDLSSISATKSPIIRTRKVNPKYLDSAVIPSTFSFMKNTIEQGKTTPGSTGPAKLSVSVPTPRILAKDITHRNVVTTLEESSNTSEQEVSEVTRPSKPMLGDRRQKKLLKTTLSKVDLNSNVSNASKSEHSEINSPRNIEKTLKKTTVKKTVNSLKGKKAGSETNNKVEVLESVNSVIRKKTASKSNAKAKVVEGRTISESSRGSINNKVNDAVEESPGTIVKLSQFPIKLAVFRSPSQSTSLEDTTFKPKIINAENSVVEQPRLSKRKLLALALREGKLKKVVNTKTVEKPDVKFNVPVLIKSRNVVLENSHAIPSSAKSKLHTPPSTSESALAESNSTLMKKPIWAHAISPSKKAKRLSSTRSVTPVVQKSSTVFEFSFNSEEEVREKKVVKPKRGRPPKPKVIQKNFKPLSTKTKILTRLSQRPTLRD</sequence>
<proteinExistence type="predicted"/>
<dbReference type="KEGG" id="hazt:108683155"/>
<gene>
    <name evidence="3" type="primary">LOC108683155</name>
</gene>
<feature type="compositionally biased region" description="Polar residues" evidence="1">
    <location>
        <begin position="428"/>
        <end position="438"/>
    </location>
</feature>
<feature type="compositionally biased region" description="Polar residues" evidence="1">
    <location>
        <begin position="106"/>
        <end position="119"/>
    </location>
</feature>
<feature type="region of interest" description="Disordered" evidence="1">
    <location>
        <begin position="206"/>
        <end position="228"/>
    </location>
</feature>
<feature type="compositionally biased region" description="Polar residues" evidence="1">
    <location>
        <begin position="7"/>
        <end position="25"/>
    </location>
</feature>
<feature type="region of interest" description="Disordered" evidence="1">
    <location>
        <begin position="428"/>
        <end position="455"/>
    </location>
</feature>